<organism evidence="2 3">
    <name type="scientific">Streptomyces formicae</name>
    <dbReference type="NCBI Taxonomy" id="1616117"/>
    <lineage>
        <taxon>Bacteria</taxon>
        <taxon>Bacillati</taxon>
        <taxon>Actinomycetota</taxon>
        <taxon>Actinomycetes</taxon>
        <taxon>Kitasatosporales</taxon>
        <taxon>Streptomycetaceae</taxon>
        <taxon>Streptomyces</taxon>
    </lineage>
</organism>
<name>A0A291Q430_9ACTN</name>
<dbReference type="Proteomes" id="UP000221011">
    <property type="component" value="Chromosome"/>
</dbReference>
<reference evidence="2 3" key="1">
    <citation type="submission" date="2017-08" db="EMBL/GenBank/DDBJ databases">
        <title>Complete Genome Sequence of Streptomyces formicae KY5, the formicamycin producer.</title>
        <authorList>
            <person name="Holmes N.A."/>
            <person name="Devine R."/>
            <person name="Qin Z."/>
            <person name="Seipke R.F."/>
            <person name="Wilkinson B."/>
            <person name="Hutchings M.I."/>
        </authorList>
    </citation>
    <scope>NUCLEOTIDE SEQUENCE [LARGE SCALE GENOMIC DNA]</scope>
    <source>
        <strain evidence="2 3">KY5</strain>
    </source>
</reference>
<evidence type="ECO:0000313" key="3">
    <source>
        <dbReference type="Proteomes" id="UP000221011"/>
    </source>
</evidence>
<dbReference type="RefSeq" id="WP_234362629.1">
    <property type="nucleotide sequence ID" value="NZ_CP022685.1"/>
</dbReference>
<gene>
    <name evidence="2" type="ORF">KY5_1239</name>
</gene>
<evidence type="ECO:0008006" key="4">
    <source>
        <dbReference type="Google" id="ProtNLM"/>
    </source>
</evidence>
<feature type="signal peptide" evidence="1">
    <location>
        <begin position="1"/>
        <end position="30"/>
    </location>
</feature>
<proteinExistence type="predicted"/>
<keyword evidence="3" id="KW-1185">Reference proteome</keyword>
<evidence type="ECO:0000256" key="1">
    <source>
        <dbReference type="SAM" id="SignalP"/>
    </source>
</evidence>
<dbReference type="KEGG" id="sfk:KY5_1239"/>
<protein>
    <recommendedName>
        <fullName evidence="4">Repetin</fullName>
    </recommendedName>
</protein>
<evidence type="ECO:0000313" key="2">
    <source>
        <dbReference type="EMBL" id="ATL26257.1"/>
    </source>
</evidence>
<sequence length="195" mass="20567">MSTERRRITRKRAAVLGAVALLLLTGGAAATSAAADSPADSPRHVREAALTGTAMIDRAKGDEITFTFDAHLPFADRQDPGKARGTIRFSHYVEELNWGGAGEAKVDCLMTGGKVATVSAVVTRADGDLKDTIGKRVGLTVHDRGKQDGFGYSWAMVGLPSALPDDMPKCVGGAPFEKTRPGSGTFHVAPLDHRP</sequence>
<accession>A0A291Q430</accession>
<feature type="chain" id="PRO_5039585087" description="Repetin" evidence="1">
    <location>
        <begin position="31"/>
        <end position="195"/>
    </location>
</feature>
<dbReference type="EMBL" id="CP022685">
    <property type="protein sequence ID" value="ATL26257.1"/>
    <property type="molecule type" value="Genomic_DNA"/>
</dbReference>
<dbReference type="AlphaFoldDB" id="A0A291Q430"/>
<keyword evidence="1" id="KW-0732">Signal</keyword>